<feature type="compositionally biased region" description="Basic residues" evidence="8">
    <location>
        <begin position="126"/>
        <end position="136"/>
    </location>
</feature>
<reference evidence="10" key="1">
    <citation type="submission" date="2020-10" db="EMBL/GenBank/DDBJ databases">
        <authorList>
            <person name="Roach M.J.R."/>
        </authorList>
    </citation>
    <scope>NUCLEOTIDE SEQUENCE</scope>
    <source>
        <strain evidence="10">CBS 1945</strain>
    </source>
</reference>
<feature type="region of interest" description="Disordered" evidence="8">
    <location>
        <begin position="1"/>
        <end position="61"/>
    </location>
</feature>
<sequence length="136" mass="16053">MGKIRINLKPSEKDEVDKKLERTPIKYRERETRGRGRVKETNLEKRGRKPPGEDKDRDLIDDTSKIDEIKKLMGFSGFGTTKNKKVEGTDCYGVKKIQRAEYRQYMNREKGFNRPLSPTREDIKGRKLHEKKKNKD</sequence>
<keyword evidence="7" id="KW-0539">Nucleus</keyword>
<dbReference type="Proteomes" id="UP000662931">
    <property type="component" value="Chromosome 4"/>
</dbReference>
<dbReference type="InterPro" id="IPR013957">
    <property type="entry name" value="SNRNP27"/>
</dbReference>
<dbReference type="GeneID" id="62196854"/>
<accession>A0A875S533</accession>
<comment type="subcellular location">
    <subcellularLocation>
        <location evidence="2">Nucleus</location>
    </subcellularLocation>
</comment>
<dbReference type="AlphaFoldDB" id="A0A875S533"/>
<dbReference type="GO" id="GO:0006397">
    <property type="term" value="P:mRNA processing"/>
    <property type="evidence" value="ECO:0007669"/>
    <property type="project" value="UniProtKB-KW"/>
</dbReference>
<comment type="similarity">
    <text evidence="3">Belongs to the SNUT3 family.</text>
</comment>
<evidence type="ECO:0000256" key="4">
    <source>
        <dbReference type="ARBA" id="ARBA00011825"/>
    </source>
</evidence>
<proteinExistence type="inferred from homology"/>
<dbReference type="PANTHER" id="PTHR31077:SF1">
    <property type="entry name" value="U4_U6.U5 SMALL NUCLEAR RIBONUCLEOPROTEIN 27 KDA PROTEIN"/>
    <property type="match status" value="1"/>
</dbReference>
<dbReference type="KEGG" id="bnn:FOA43_003454"/>
<keyword evidence="5" id="KW-0507">mRNA processing</keyword>
<dbReference type="GO" id="GO:0008380">
    <property type="term" value="P:RNA splicing"/>
    <property type="evidence" value="ECO:0007669"/>
    <property type="project" value="UniProtKB-KW"/>
</dbReference>
<evidence type="ECO:0000313" key="10">
    <source>
        <dbReference type="EMBL" id="QPG76068.1"/>
    </source>
</evidence>
<evidence type="ECO:0000256" key="7">
    <source>
        <dbReference type="ARBA" id="ARBA00023242"/>
    </source>
</evidence>
<evidence type="ECO:0000313" key="11">
    <source>
        <dbReference type="Proteomes" id="UP000662931"/>
    </source>
</evidence>
<protein>
    <recommendedName>
        <fullName evidence="9">U4/U6.U5 small nuclear ribonucleoprotein 27kDa protein domain-containing protein</fullName>
    </recommendedName>
</protein>
<evidence type="ECO:0000256" key="5">
    <source>
        <dbReference type="ARBA" id="ARBA00022664"/>
    </source>
</evidence>
<dbReference type="GO" id="GO:0071011">
    <property type="term" value="C:precatalytic spliceosome"/>
    <property type="evidence" value="ECO:0007669"/>
    <property type="project" value="TreeGrafter"/>
</dbReference>
<keyword evidence="11" id="KW-1185">Reference proteome</keyword>
<evidence type="ECO:0000256" key="8">
    <source>
        <dbReference type="SAM" id="MobiDB-lite"/>
    </source>
</evidence>
<comment type="subunit">
    <text evidence="4">Part of a tri-snRNP complex.</text>
</comment>
<feature type="domain" description="U4/U6.U5 small nuclear ribonucleoprotein 27kDa protein" evidence="9">
    <location>
        <begin position="67"/>
        <end position="119"/>
    </location>
</feature>
<evidence type="ECO:0000256" key="3">
    <source>
        <dbReference type="ARBA" id="ARBA00008218"/>
    </source>
</evidence>
<evidence type="ECO:0000259" key="9">
    <source>
        <dbReference type="Pfam" id="PF08648"/>
    </source>
</evidence>
<name>A0A875S533_EENNA</name>
<dbReference type="Pfam" id="PF08648">
    <property type="entry name" value="SNRNP27"/>
    <property type="match status" value="1"/>
</dbReference>
<dbReference type="RefSeq" id="XP_038779633.1">
    <property type="nucleotide sequence ID" value="XM_038923705.1"/>
</dbReference>
<dbReference type="PANTHER" id="PTHR31077">
    <property type="entry name" value="U4/U6.U5 SMALL NUCLEAR RIBONUCLEOPROTEIN 27 KDA PROTEIN"/>
    <property type="match status" value="1"/>
</dbReference>
<feature type="region of interest" description="Disordered" evidence="8">
    <location>
        <begin position="108"/>
        <end position="136"/>
    </location>
</feature>
<feature type="compositionally biased region" description="Basic and acidic residues" evidence="8">
    <location>
        <begin position="10"/>
        <end position="61"/>
    </location>
</feature>
<evidence type="ECO:0000256" key="6">
    <source>
        <dbReference type="ARBA" id="ARBA00023187"/>
    </source>
</evidence>
<gene>
    <name evidence="10" type="ORF">FOA43_003454</name>
</gene>
<evidence type="ECO:0000256" key="1">
    <source>
        <dbReference type="ARBA" id="ARBA00003632"/>
    </source>
</evidence>
<keyword evidence="6" id="KW-0508">mRNA splicing</keyword>
<comment type="function">
    <text evidence="1">May play a role in mRNA splicing.</text>
</comment>
<organism evidence="10 11">
    <name type="scientific">Eeniella nana</name>
    <name type="common">Yeast</name>
    <name type="synonym">Brettanomyces nanus</name>
    <dbReference type="NCBI Taxonomy" id="13502"/>
    <lineage>
        <taxon>Eukaryota</taxon>
        <taxon>Fungi</taxon>
        <taxon>Dikarya</taxon>
        <taxon>Ascomycota</taxon>
        <taxon>Saccharomycotina</taxon>
        <taxon>Pichiomycetes</taxon>
        <taxon>Pichiales</taxon>
        <taxon>Pichiaceae</taxon>
        <taxon>Brettanomyces</taxon>
    </lineage>
</organism>
<evidence type="ECO:0000256" key="2">
    <source>
        <dbReference type="ARBA" id="ARBA00004123"/>
    </source>
</evidence>
<dbReference type="EMBL" id="CP064815">
    <property type="protein sequence ID" value="QPG76068.1"/>
    <property type="molecule type" value="Genomic_DNA"/>
</dbReference>
<dbReference type="OrthoDB" id="21368at2759"/>